<evidence type="ECO:0000313" key="2">
    <source>
        <dbReference type="Proteomes" id="UP000008144"/>
    </source>
</evidence>
<dbReference type="AlphaFoldDB" id="H2Y2M1"/>
<proteinExistence type="predicted"/>
<reference evidence="1" key="2">
    <citation type="journal article" date="2008" name="Genome Biol.">
        <title>Improved genome assembly and evidence-based global gene model set for the chordate Ciona intestinalis: new insight into intron and operon populations.</title>
        <authorList>
            <person name="Satou Y."/>
            <person name="Mineta K."/>
            <person name="Ogasawara M."/>
            <person name="Sasakura Y."/>
            <person name="Shoguchi E."/>
            <person name="Ueno K."/>
            <person name="Yamada L."/>
            <person name="Matsumoto J."/>
            <person name="Wasserscheid J."/>
            <person name="Dewar K."/>
            <person name="Wiley G.B."/>
            <person name="Macmil S.L."/>
            <person name="Roe B.A."/>
            <person name="Zeller R.W."/>
            <person name="Hastings K.E."/>
            <person name="Lemaire P."/>
            <person name="Lindquist E."/>
            <person name="Endo T."/>
            <person name="Hotta K."/>
            <person name="Inaba K."/>
        </authorList>
    </citation>
    <scope>NUCLEOTIDE SEQUENCE [LARGE SCALE GENOMIC DNA]</scope>
    <source>
        <strain evidence="1">wild type</strain>
    </source>
</reference>
<dbReference type="Proteomes" id="UP000008144">
    <property type="component" value="Chromosome 1"/>
</dbReference>
<protein>
    <submittedName>
        <fullName evidence="1">Uncharacterized protein</fullName>
    </submittedName>
</protein>
<reference evidence="1" key="4">
    <citation type="submission" date="2025-09" db="UniProtKB">
        <authorList>
            <consortium name="Ensembl"/>
        </authorList>
    </citation>
    <scope>IDENTIFICATION</scope>
</reference>
<name>H2Y2M1_CIOIN</name>
<reference evidence="1" key="3">
    <citation type="submission" date="2025-08" db="UniProtKB">
        <authorList>
            <consortium name="Ensembl"/>
        </authorList>
    </citation>
    <scope>IDENTIFICATION</scope>
</reference>
<dbReference type="HOGENOM" id="CLU_1197186_0_0_1"/>
<evidence type="ECO:0000313" key="1">
    <source>
        <dbReference type="Ensembl" id="ENSCINP00000036156.1"/>
    </source>
</evidence>
<keyword evidence="2" id="KW-1185">Reference proteome</keyword>
<reference evidence="2" key="1">
    <citation type="journal article" date="2002" name="Science">
        <title>The draft genome of Ciona intestinalis: insights into chordate and vertebrate origins.</title>
        <authorList>
            <person name="Dehal P."/>
            <person name="Satou Y."/>
            <person name="Campbell R.K."/>
            <person name="Chapman J."/>
            <person name="Degnan B."/>
            <person name="De Tomaso A."/>
            <person name="Davidson B."/>
            <person name="Di Gregorio A."/>
            <person name="Gelpke M."/>
            <person name="Goodstein D.M."/>
            <person name="Harafuji N."/>
            <person name="Hastings K.E."/>
            <person name="Ho I."/>
            <person name="Hotta K."/>
            <person name="Huang W."/>
            <person name="Kawashima T."/>
            <person name="Lemaire P."/>
            <person name="Martinez D."/>
            <person name="Meinertzhagen I.A."/>
            <person name="Necula S."/>
            <person name="Nonaka M."/>
            <person name="Putnam N."/>
            <person name="Rash S."/>
            <person name="Saiga H."/>
            <person name="Satake M."/>
            <person name="Terry A."/>
            <person name="Yamada L."/>
            <person name="Wang H.G."/>
            <person name="Awazu S."/>
            <person name="Azumi K."/>
            <person name="Boore J."/>
            <person name="Branno M."/>
            <person name="Chin-Bow S."/>
            <person name="DeSantis R."/>
            <person name="Doyle S."/>
            <person name="Francino P."/>
            <person name="Keys D.N."/>
            <person name="Haga S."/>
            <person name="Hayashi H."/>
            <person name="Hino K."/>
            <person name="Imai K.S."/>
            <person name="Inaba K."/>
            <person name="Kano S."/>
            <person name="Kobayashi K."/>
            <person name="Kobayashi M."/>
            <person name="Lee B.I."/>
            <person name="Makabe K.W."/>
            <person name="Manohar C."/>
            <person name="Matassi G."/>
            <person name="Medina M."/>
            <person name="Mochizuki Y."/>
            <person name="Mount S."/>
            <person name="Morishita T."/>
            <person name="Miura S."/>
            <person name="Nakayama A."/>
            <person name="Nishizaka S."/>
            <person name="Nomoto H."/>
            <person name="Ohta F."/>
            <person name="Oishi K."/>
            <person name="Rigoutsos I."/>
            <person name="Sano M."/>
            <person name="Sasaki A."/>
            <person name="Sasakura Y."/>
            <person name="Shoguchi E."/>
            <person name="Shin-i T."/>
            <person name="Spagnuolo A."/>
            <person name="Stainier D."/>
            <person name="Suzuki M.M."/>
            <person name="Tassy O."/>
            <person name="Takatori N."/>
            <person name="Tokuoka M."/>
            <person name="Yagi K."/>
            <person name="Yoshizaki F."/>
            <person name="Wada S."/>
            <person name="Zhang C."/>
            <person name="Hyatt P.D."/>
            <person name="Larimer F."/>
            <person name="Detter C."/>
            <person name="Doggett N."/>
            <person name="Glavina T."/>
            <person name="Hawkins T."/>
            <person name="Richardson P."/>
            <person name="Lucas S."/>
            <person name="Kohara Y."/>
            <person name="Levine M."/>
            <person name="Satoh N."/>
            <person name="Rokhsar D.S."/>
        </authorList>
    </citation>
    <scope>NUCLEOTIDE SEQUENCE [LARGE SCALE GENOMIC DNA]</scope>
</reference>
<sequence length="232" mass="26581">MSRKVECSFVDYKALQLPCYKNDEVWMCPTVFLRQILFPNQVLKKLEDAVTKILKSSKNMTKNEVKSLREWLEYDCQQNTLSKIRIASLDVSSLSFSTTEMKEKYKTIVDEISRHSALNNVEAKRETTFQTNSNVSGKSDVQIREDNLKTGLNIEREAATPQKDFISVIDETNLMEEGQRFCLQAKDTKVSRIESNPKPCKPAPNKTLGEEFVNGYQLNQADEPTPQKTFPP</sequence>
<dbReference type="EMBL" id="EAAA01000201">
    <property type="status" value="NOT_ANNOTATED_CDS"/>
    <property type="molecule type" value="Genomic_DNA"/>
</dbReference>
<organism evidence="1 2">
    <name type="scientific">Ciona intestinalis</name>
    <name type="common">Transparent sea squirt</name>
    <name type="synonym">Ascidia intestinalis</name>
    <dbReference type="NCBI Taxonomy" id="7719"/>
    <lineage>
        <taxon>Eukaryota</taxon>
        <taxon>Metazoa</taxon>
        <taxon>Chordata</taxon>
        <taxon>Tunicata</taxon>
        <taxon>Ascidiacea</taxon>
        <taxon>Phlebobranchia</taxon>
        <taxon>Cionidae</taxon>
        <taxon>Ciona</taxon>
    </lineage>
</organism>
<dbReference type="Ensembl" id="ENSCINT00000033005.1">
    <property type="protein sequence ID" value="ENSCINP00000036156.1"/>
    <property type="gene ID" value="ENSCING00000023755.1"/>
</dbReference>
<accession>H2Y2M1</accession>
<dbReference type="InParanoid" id="H2Y2M1"/>